<dbReference type="Pfam" id="PF12261">
    <property type="entry name" value="T_hemolysin"/>
    <property type="match status" value="1"/>
</dbReference>
<accession>A0A2J9VI22</accession>
<dbReference type="AlphaFoldDB" id="A0A2J9VI22"/>
<organism evidence="1 2">
    <name type="scientific">Vibrio mimicus</name>
    <dbReference type="NCBI Taxonomy" id="674"/>
    <lineage>
        <taxon>Bacteria</taxon>
        <taxon>Pseudomonadati</taxon>
        <taxon>Pseudomonadota</taxon>
        <taxon>Gammaproteobacteria</taxon>
        <taxon>Vibrionales</taxon>
        <taxon>Vibrionaceae</taxon>
        <taxon>Vibrio</taxon>
    </lineage>
</organism>
<dbReference type="EMBL" id="LOSJ02000001">
    <property type="protein sequence ID" value="PNM63440.1"/>
    <property type="molecule type" value="Genomic_DNA"/>
</dbReference>
<protein>
    <submittedName>
        <fullName evidence="1">Delta-VPH</fullName>
    </submittedName>
</protein>
<reference evidence="1" key="1">
    <citation type="submission" date="2017-12" db="EMBL/GenBank/DDBJ databases">
        <title>FDA dAtabase for Regulatory Grade micrObial Sequences (FDA-ARGOS): Supporting development and validation of Infectious Disease Dx tests.</title>
        <authorList>
            <person name="Hoffmann M."/>
            <person name="Allard M."/>
            <person name="Evans P."/>
            <person name="Brown E."/>
            <person name="Tallon L.J."/>
            <person name="Sadzewicz L."/>
            <person name="Sengamalay N."/>
            <person name="Ott S."/>
            <person name="Godinez A."/>
            <person name="Nagaraj S."/>
            <person name="Vavikolanu K."/>
            <person name="Aluvathingal J."/>
            <person name="Nadendla S."/>
            <person name="Hobson J."/>
            <person name="Sichtig H."/>
        </authorList>
    </citation>
    <scope>NUCLEOTIDE SEQUENCE [LARGE SCALE GENOMIC DNA]</scope>
    <source>
        <strain evidence="1">FDAARGOS_113</strain>
    </source>
</reference>
<evidence type="ECO:0000313" key="1">
    <source>
        <dbReference type="EMBL" id="PNM63440.1"/>
    </source>
</evidence>
<dbReference type="InterPro" id="IPR022050">
    <property type="entry name" value="T_hemolysin"/>
</dbReference>
<sequence length="200" mass="22724">MKHLPCLSDLKLEVINPTHPRWDEAIALVHERYQQAFDANLTSFMPAYLALLDQNEMKSVCGFRIAEQEPLFLEQYLDEPADAILAHRFACSIPRSRLIEFGHLASFGRGLSAYHFRLMAQQLVAMGFEWCIFTATDPLHALMRRFGLQPTLIAKASPTRIPDASQVWGTYYQHSPRILAGNLVQGCARLNQLNLNQKQA</sequence>
<name>A0A2J9VI22_VIBMI</name>
<dbReference type="OrthoDB" id="7432757at2"/>
<dbReference type="RefSeq" id="WP_000681789.1">
    <property type="nucleotide sequence ID" value="NZ_CAWMSS010000002.1"/>
</dbReference>
<evidence type="ECO:0000313" key="2">
    <source>
        <dbReference type="Proteomes" id="UP000053748"/>
    </source>
</evidence>
<comment type="caution">
    <text evidence="1">The sequence shown here is derived from an EMBL/GenBank/DDBJ whole genome shotgun (WGS) entry which is preliminary data.</text>
</comment>
<keyword evidence="2" id="KW-1185">Reference proteome</keyword>
<dbReference type="STRING" id="674.VM_19065"/>
<proteinExistence type="predicted"/>
<dbReference type="Proteomes" id="UP000053748">
    <property type="component" value="Unassembled WGS sequence"/>
</dbReference>
<gene>
    <name evidence="1" type="ORF">AL544_000210</name>
</gene>